<keyword evidence="2" id="KW-1185">Reference proteome</keyword>
<gene>
    <name evidence="1" type="ORF">D7Z94_22940</name>
</gene>
<dbReference type="Pfam" id="PF13618">
    <property type="entry name" value="Gluconate_2-dh3"/>
    <property type="match status" value="1"/>
</dbReference>
<dbReference type="Proteomes" id="UP000276603">
    <property type="component" value="Unassembled WGS sequence"/>
</dbReference>
<reference evidence="1 2" key="1">
    <citation type="submission" date="2018-10" db="EMBL/GenBank/DDBJ databases">
        <title>Ulvibacterium marinum gen. nov., sp. nov., a novel marine bacterium of the family Flavobacteriaceae, isolated from a culture of the green alga Ulva prolifera.</title>
        <authorList>
            <person name="Zhang Z."/>
        </authorList>
    </citation>
    <scope>NUCLEOTIDE SEQUENCE [LARGE SCALE GENOMIC DNA]</scope>
    <source>
        <strain evidence="1 2">CCMM003</strain>
    </source>
</reference>
<comment type="caution">
    <text evidence="1">The sequence shown here is derived from an EMBL/GenBank/DDBJ whole genome shotgun (WGS) entry which is preliminary data.</text>
</comment>
<protein>
    <submittedName>
        <fullName evidence="1">Gluconate 2-dehydrogenase subunit 3 family protein</fullName>
    </submittedName>
</protein>
<dbReference type="AlphaFoldDB" id="A0A3B0C0E4"/>
<organism evidence="1 2">
    <name type="scientific">Ulvibacterium marinum</name>
    <dbReference type="NCBI Taxonomy" id="2419782"/>
    <lineage>
        <taxon>Bacteria</taxon>
        <taxon>Pseudomonadati</taxon>
        <taxon>Bacteroidota</taxon>
        <taxon>Flavobacteriia</taxon>
        <taxon>Flavobacteriales</taxon>
        <taxon>Flavobacteriaceae</taxon>
        <taxon>Ulvibacterium</taxon>
    </lineage>
</organism>
<dbReference type="EMBL" id="RBCJ01000005">
    <property type="protein sequence ID" value="RKN78068.1"/>
    <property type="molecule type" value="Genomic_DNA"/>
</dbReference>
<proteinExistence type="predicted"/>
<name>A0A3B0C0E4_9FLAO</name>
<sequence length="232" mass="26618">MYDFFLLRQSVLNLYGNHGTRSGPRRKRIKKTKYISMDRRIAIKNTALLIGATLGSSTLTGLLQSCQNQKRIDWVPVFFTGEQAAVVSEITEMILPRTETPGAKDLKVDIFVDLMFGKALSPEDQEHVRKGYDRFEAICQEKFNKSFLDLGNEERKEVLEQVEVETNTFNPAVWGSPLGKQEPIDFYRRVKQFTLVGYFTSEEIGKNHLQYDPIPGDYKGCFPYNGENSWTL</sequence>
<evidence type="ECO:0000313" key="2">
    <source>
        <dbReference type="Proteomes" id="UP000276603"/>
    </source>
</evidence>
<dbReference type="InterPro" id="IPR027056">
    <property type="entry name" value="Gluconate_2DH_su3"/>
</dbReference>
<accession>A0A3B0C0E4</accession>
<evidence type="ECO:0000313" key="1">
    <source>
        <dbReference type="EMBL" id="RKN78068.1"/>
    </source>
</evidence>